<dbReference type="InterPro" id="IPR000064">
    <property type="entry name" value="NLP_P60_dom"/>
</dbReference>
<dbReference type="Pfam" id="PF05382">
    <property type="entry name" value="Amidase_5"/>
    <property type="match status" value="1"/>
</dbReference>
<comment type="caution">
    <text evidence="7">The sequence shown here is derived from an EMBL/GenBank/DDBJ whole genome shotgun (WGS) entry which is preliminary data.</text>
</comment>
<feature type="compositionally biased region" description="Low complexity" evidence="5">
    <location>
        <begin position="128"/>
        <end position="176"/>
    </location>
</feature>
<keyword evidence="3" id="KW-0378">Hydrolase</keyword>
<feature type="compositionally biased region" description="Low complexity" evidence="5">
    <location>
        <begin position="86"/>
        <end position="102"/>
    </location>
</feature>
<feature type="region of interest" description="Disordered" evidence="5">
    <location>
        <begin position="66"/>
        <end position="102"/>
    </location>
</feature>
<evidence type="ECO:0000256" key="2">
    <source>
        <dbReference type="ARBA" id="ARBA00022670"/>
    </source>
</evidence>
<dbReference type="EMBL" id="JAAMFI010000003">
    <property type="protein sequence ID" value="MBS9335493.1"/>
    <property type="molecule type" value="Genomic_DNA"/>
</dbReference>
<evidence type="ECO:0000259" key="6">
    <source>
        <dbReference type="PROSITE" id="PS51935"/>
    </source>
</evidence>
<proteinExistence type="inferred from homology"/>
<organism evidence="7 8">
    <name type="scientific">Fructobacillus papyriferae</name>
    <dbReference type="NCBI Taxonomy" id="2713171"/>
    <lineage>
        <taxon>Bacteria</taxon>
        <taxon>Bacillati</taxon>
        <taxon>Bacillota</taxon>
        <taxon>Bacilli</taxon>
        <taxon>Lactobacillales</taxon>
        <taxon>Lactobacillaceae</taxon>
        <taxon>Fructobacillus</taxon>
    </lineage>
</organism>
<protein>
    <recommendedName>
        <fullName evidence="6">NlpC/P60 domain-containing protein</fullName>
    </recommendedName>
</protein>
<feature type="compositionally biased region" description="Low complexity" evidence="5">
    <location>
        <begin position="216"/>
        <end position="230"/>
    </location>
</feature>
<comment type="similarity">
    <text evidence="1">Belongs to the peptidase C40 family.</text>
</comment>
<reference evidence="7 8" key="1">
    <citation type="submission" date="2020-02" db="EMBL/GenBank/DDBJ databases">
        <title>Fructobacillus sp. isolated from paper mulberry of Taiwan.</title>
        <authorList>
            <person name="Lin S.-T."/>
        </authorList>
    </citation>
    <scope>NUCLEOTIDE SEQUENCE [LARGE SCALE GENOMIC DNA]</scope>
    <source>
        <strain evidence="7 8">M1-10</strain>
    </source>
</reference>
<dbReference type="PROSITE" id="PS51935">
    <property type="entry name" value="NLPC_P60"/>
    <property type="match status" value="1"/>
</dbReference>
<dbReference type="Proteomes" id="UP001519418">
    <property type="component" value="Unassembled WGS sequence"/>
</dbReference>
<keyword evidence="8" id="KW-1185">Reference proteome</keyword>
<dbReference type="SUPFAM" id="SSF54001">
    <property type="entry name" value="Cysteine proteinases"/>
    <property type="match status" value="1"/>
</dbReference>
<keyword evidence="2" id="KW-0645">Protease</keyword>
<accession>A0ABS5QQM5</accession>
<keyword evidence="4" id="KW-0788">Thiol protease</keyword>
<evidence type="ECO:0000256" key="4">
    <source>
        <dbReference type="ARBA" id="ARBA00022807"/>
    </source>
</evidence>
<sequence length="387" mass="40132">MTTDEAAKQMGLSDQGLLVAGQHMSKQAGIIQGLKDAGYLQDEQQTTQADLGNGDQNLIVLQKGTPTLDDGKATQSQTSDGVVNNQSGSQSGADAAYQQGSQAAADSQAASLADSQAQASKAQASQAQSAASTSASQSQEAASTSASQSQAPASSAATSSADQSESQANSSANQAATDEASTDEGLANKMGDDSNQADNGAVDSQGSVTQTSYTPAQPAAQENNSQAANNDTQNQRVDSEAVINWFYNHMGRLTYNMSGSRNGADGTADCSGSMVEAMYEAGASKPAYLYNTDSMHSYLQENGYHLVSTNTPWEAERGDIVIWGQRGASGGSAGHVQIMTDANNAISVNYAHGDQAGAAVSTWNYNNAYFYNQKANGGSLAYYVYRQ</sequence>
<feature type="region of interest" description="Disordered" evidence="5">
    <location>
        <begin position="128"/>
        <end position="236"/>
    </location>
</feature>
<dbReference type="InterPro" id="IPR008044">
    <property type="entry name" value="Phage_lysin"/>
</dbReference>
<dbReference type="InterPro" id="IPR038765">
    <property type="entry name" value="Papain-like_cys_pep_sf"/>
</dbReference>
<feature type="domain" description="NlpC/P60" evidence="6">
    <location>
        <begin position="236"/>
        <end position="381"/>
    </location>
</feature>
<name>A0ABS5QQM5_9LACO</name>
<evidence type="ECO:0000313" key="7">
    <source>
        <dbReference type="EMBL" id="MBS9335493.1"/>
    </source>
</evidence>
<dbReference type="Gene3D" id="3.90.1720.10">
    <property type="entry name" value="endopeptidase domain like (from Nostoc punctiforme)"/>
    <property type="match status" value="1"/>
</dbReference>
<evidence type="ECO:0000256" key="3">
    <source>
        <dbReference type="ARBA" id="ARBA00022801"/>
    </source>
</evidence>
<gene>
    <name evidence="7" type="ORF">G6R27_05560</name>
</gene>
<evidence type="ECO:0000256" key="5">
    <source>
        <dbReference type="SAM" id="MobiDB-lite"/>
    </source>
</evidence>
<feature type="compositionally biased region" description="Polar residues" evidence="5">
    <location>
        <begin position="73"/>
        <end position="85"/>
    </location>
</feature>
<feature type="compositionally biased region" description="Polar residues" evidence="5">
    <location>
        <begin position="193"/>
        <end position="215"/>
    </location>
</feature>
<evidence type="ECO:0000313" key="8">
    <source>
        <dbReference type="Proteomes" id="UP001519418"/>
    </source>
</evidence>
<evidence type="ECO:0000256" key="1">
    <source>
        <dbReference type="ARBA" id="ARBA00007074"/>
    </source>
</evidence>